<gene>
    <name evidence="1" type="ORF">ACAOBT_LOCUS24478</name>
</gene>
<dbReference type="Proteomes" id="UP001152888">
    <property type="component" value="Unassembled WGS sequence"/>
</dbReference>
<proteinExistence type="predicted"/>
<comment type="caution">
    <text evidence="1">The sequence shown here is derived from an EMBL/GenBank/DDBJ whole genome shotgun (WGS) entry which is preliminary data.</text>
</comment>
<evidence type="ECO:0000313" key="2">
    <source>
        <dbReference type="Proteomes" id="UP001152888"/>
    </source>
</evidence>
<keyword evidence="2" id="KW-1185">Reference proteome</keyword>
<dbReference type="EMBL" id="CAKOFQ010007335">
    <property type="protein sequence ID" value="CAH1998591.1"/>
    <property type="molecule type" value="Genomic_DNA"/>
</dbReference>
<reference evidence="1" key="1">
    <citation type="submission" date="2022-03" db="EMBL/GenBank/DDBJ databases">
        <authorList>
            <person name="Sayadi A."/>
        </authorList>
    </citation>
    <scope>NUCLEOTIDE SEQUENCE</scope>
</reference>
<name>A0A9P0PVE5_ACAOB</name>
<accession>A0A9P0PVE5</accession>
<protein>
    <submittedName>
        <fullName evidence="1">Uncharacterized protein</fullName>
    </submittedName>
</protein>
<evidence type="ECO:0000313" key="1">
    <source>
        <dbReference type="EMBL" id="CAH1998591.1"/>
    </source>
</evidence>
<organism evidence="1 2">
    <name type="scientific">Acanthoscelides obtectus</name>
    <name type="common">Bean weevil</name>
    <name type="synonym">Bruchus obtectus</name>
    <dbReference type="NCBI Taxonomy" id="200917"/>
    <lineage>
        <taxon>Eukaryota</taxon>
        <taxon>Metazoa</taxon>
        <taxon>Ecdysozoa</taxon>
        <taxon>Arthropoda</taxon>
        <taxon>Hexapoda</taxon>
        <taxon>Insecta</taxon>
        <taxon>Pterygota</taxon>
        <taxon>Neoptera</taxon>
        <taxon>Endopterygota</taxon>
        <taxon>Coleoptera</taxon>
        <taxon>Polyphaga</taxon>
        <taxon>Cucujiformia</taxon>
        <taxon>Chrysomeloidea</taxon>
        <taxon>Chrysomelidae</taxon>
        <taxon>Bruchinae</taxon>
        <taxon>Bruchini</taxon>
        <taxon>Acanthoscelides</taxon>
    </lineage>
</organism>
<sequence>MHNRCKVTYDSAMILFEVFNWKIKQSKVDKPLKFGPILYYSTNIFLKWFHFRLYRK</sequence>
<dbReference type="AlphaFoldDB" id="A0A9P0PVE5"/>